<dbReference type="Proteomes" id="UP000799438">
    <property type="component" value="Unassembled WGS sequence"/>
</dbReference>
<dbReference type="OrthoDB" id="3762642at2759"/>
<dbReference type="AlphaFoldDB" id="A0A6A6BCR8"/>
<evidence type="ECO:0000313" key="3">
    <source>
        <dbReference type="Proteomes" id="UP000799438"/>
    </source>
</evidence>
<proteinExistence type="predicted"/>
<dbReference type="EMBL" id="ML995488">
    <property type="protein sequence ID" value="KAF2141153.1"/>
    <property type="molecule type" value="Genomic_DNA"/>
</dbReference>
<evidence type="ECO:0000256" key="1">
    <source>
        <dbReference type="SAM" id="SignalP"/>
    </source>
</evidence>
<name>A0A6A6BCR8_9PEZI</name>
<dbReference type="RefSeq" id="XP_033396866.1">
    <property type="nucleotide sequence ID" value="XM_033543260.1"/>
</dbReference>
<feature type="signal peptide" evidence="1">
    <location>
        <begin position="1"/>
        <end position="21"/>
    </location>
</feature>
<evidence type="ECO:0000313" key="2">
    <source>
        <dbReference type="EMBL" id="KAF2141153.1"/>
    </source>
</evidence>
<gene>
    <name evidence="2" type="ORF">K452DRAFT_309580</name>
</gene>
<keyword evidence="1" id="KW-0732">Signal</keyword>
<protein>
    <submittedName>
        <fullName evidence="2">Uncharacterized protein</fullName>
    </submittedName>
</protein>
<accession>A0A6A6BCR8</accession>
<dbReference type="GeneID" id="54300757"/>
<keyword evidence="3" id="KW-1185">Reference proteome</keyword>
<reference evidence="2" key="1">
    <citation type="journal article" date="2020" name="Stud. Mycol.">
        <title>101 Dothideomycetes genomes: a test case for predicting lifestyles and emergence of pathogens.</title>
        <authorList>
            <person name="Haridas S."/>
            <person name="Albert R."/>
            <person name="Binder M."/>
            <person name="Bloem J."/>
            <person name="Labutti K."/>
            <person name="Salamov A."/>
            <person name="Andreopoulos B."/>
            <person name="Baker S."/>
            <person name="Barry K."/>
            <person name="Bills G."/>
            <person name="Bluhm B."/>
            <person name="Cannon C."/>
            <person name="Castanera R."/>
            <person name="Culley D."/>
            <person name="Daum C."/>
            <person name="Ezra D."/>
            <person name="Gonzalez J."/>
            <person name="Henrissat B."/>
            <person name="Kuo A."/>
            <person name="Liang C."/>
            <person name="Lipzen A."/>
            <person name="Lutzoni F."/>
            <person name="Magnuson J."/>
            <person name="Mondo S."/>
            <person name="Nolan M."/>
            <person name="Ohm R."/>
            <person name="Pangilinan J."/>
            <person name="Park H.-J."/>
            <person name="Ramirez L."/>
            <person name="Alfaro M."/>
            <person name="Sun H."/>
            <person name="Tritt A."/>
            <person name="Yoshinaga Y."/>
            <person name="Zwiers L.-H."/>
            <person name="Turgeon B."/>
            <person name="Goodwin S."/>
            <person name="Spatafora J."/>
            <person name="Crous P."/>
            <person name="Grigoriev I."/>
        </authorList>
    </citation>
    <scope>NUCLEOTIDE SEQUENCE</scope>
    <source>
        <strain evidence="2">CBS 121167</strain>
    </source>
</reference>
<sequence>MAFKTVSFAIIAALLAGQGAALPATPFSENINPLIEARGTCKGLPSKEVKLTDADFSSDSGILKRWTEDEFSKFVKRGRKPLNWCAEEKDYHVPLETEPYPEPKLICDPKSKTYHNPQCKTFGFTDKKSFTDYEFKEQPLPSPTNTGDYDTEHLLEGQMLNTFTKKISDASKKTLEDPKTKDKVSVCGYLTRWFNELPASEELKTVNGKKLASAGNDGNQGLIWLASIYPQKTDQDMTEFGLLDKQVNIAKGGLWTGGNGIDMGDMEKNTKWLTDDKTPKFKPANEIKKNFETALFKFKVILGNRVYHRDTWVRDTLKLQSNRMADMLDGLETEMAKKQIKETDKNKKTITWDKYKKQGLKAKWNSHMKDTTDNLVSTINKNFEKSYEYLEKAMKAFEDEAGKTKDKTLKDTLNQLVCSIKEAEKAYNAEKAHTLTSITF</sequence>
<feature type="chain" id="PRO_5025413458" evidence="1">
    <location>
        <begin position="22"/>
        <end position="440"/>
    </location>
</feature>
<organism evidence="2 3">
    <name type="scientific">Aplosporella prunicola CBS 121167</name>
    <dbReference type="NCBI Taxonomy" id="1176127"/>
    <lineage>
        <taxon>Eukaryota</taxon>
        <taxon>Fungi</taxon>
        <taxon>Dikarya</taxon>
        <taxon>Ascomycota</taxon>
        <taxon>Pezizomycotina</taxon>
        <taxon>Dothideomycetes</taxon>
        <taxon>Dothideomycetes incertae sedis</taxon>
        <taxon>Botryosphaeriales</taxon>
        <taxon>Aplosporellaceae</taxon>
        <taxon>Aplosporella</taxon>
    </lineage>
</organism>